<dbReference type="EMBL" id="CAJB01000435">
    <property type="protein sequence ID" value="CCH80519.1"/>
    <property type="molecule type" value="Genomic_DNA"/>
</dbReference>
<evidence type="ECO:0000313" key="2">
    <source>
        <dbReference type="EMBL" id="CCH80519.1"/>
    </source>
</evidence>
<feature type="transmembrane region" description="Helical" evidence="1">
    <location>
        <begin position="141"/>
        <end position="158"/>
    </location>
</feature>
<gene>
    <name evidence="2" type="ORF">BN12_990005</name>
</gene>
<feature type="transmembrane region" description="Helical" evidence="1">
    <location>
        <begin position="20"/>
        <end position="41"/>
    </location>
</feature>
<feature type="transmembrane region" description="Helical" evidence="1">
    <location>
        <begin position="164"/>
        <end position="183"/>
    </location>
</feature>
<organism evidence="2 3">
    <name type="scientific">Nostocoides japonicum T1-X7</name>
    <dbReference type="NCBI Taxonomy" id="1194083"/>
    <lineage>
        <taxon>Bacteria</taxon>
        <taxon>Bacillati</taxon>
        <taxon>Actinomycetota</taxon>
        <taxon>Actinomycetes</taxon>
        <taxon>Micrococcales</taxon>
        <taxon>Intrasporangiaceae</taxon>
        <taxon>Nostocoides</taxon>
    </lineage>
</organism>
<keyword evidence="1" id="KW-0812">Transmembrane</keyword>
<accession>A0A077M900</accession>
<dbReference type="AlphaFoldDB" id="A0A077M900"/>
<dbReference type="RefSeq" id="WP_235432382.1">
    <property type="nucleotide sequence ID" value="NZ_HF570958.1"/>
</dbReference>
<sequence>MDLTSTIWERIAPAPAGAMTGSSVVLAFAVALAVCLVPGLWRWMRLAVTLVHELGHAGVGILVGRRFTGFVVRGDMSGHAVTAGRPTGLGRVATTWAGYPMPAVVGAGLVLAATGRQAAPVLTALILILLGALLRARSAGTLLTLLVSLGIAAATWWWRSDAVQAQLLLGLGVVLLVGAWRHLGAVMSGAHPRGIADVSDPGVLHRLTHIPRVVWTGSFVLVLAAASWYALLTLHTAATG</sequence>
<dbReference type="Proteomes" id="UP000035721">
    <property type="component" value="Unassembled WGS sequence"/>
</dbReference>
<name>A0A077M900_9MICO</name>
<evidence type="ECO:0000256" key="1">
    <source>
        <dbReference type="SAM" id="Phobius"/>
    </source>
</evidence>
<feature type="transmembrane region" description="Helical" evidence="1">
    <location>
        <begin position="213"/>
        <end position="231"/>
    </location>
</feature>
<dbReference type="STRING" id="1194083.BN12_990005"/>
<reference evidence="2 3" key="1">
    <citation type="journal article" date="2013" name="ISME J.">
        <title>A metabolic model for members of the genus Tetrasphaera involved in enhanced biological phosphorus removal.</title>
        <authorList>
            <person name="Kristiansen R."/>
            <person name="Nguyen H.T.T."/>
            <person name="Saunders A.M."/>
            <person name="Nielsen J.L."/>
            <person name="Wimmer R."/>
            <person name="Le V.Q."/>
            <person name="McIlroy S.J."/>
            <person name="Petrovski S."/>
            <person name="Seviour R.J."/>
            <person name="Calteau A."/>
            <person name="Nielsen K.L."/>
            <person name="Nielsen P.H."/>
        </authorList>
    </citation>
    <scope>NUCLEOTIDE SEQUENCE [LARGE SCALE GENOMIC DNA]</scope>
    <source>
        <strain evidence="2 3">T1-X7</strain>
    </source>
</reference>
<comment type="caution">
    <text evidence="2">The sequence shown here is derived from an EMBL/GenBank/DDBJ whole genome shotgun (WGS) entry which is preliminary data.</text>
</comment>
<protein>
    <recommendedName>
        <fullName evidence="4">Integral membrane protein</fullName>
    </recommendedName>
</protein>
<dbReference type="Pfam" id="PF13398">
    <property type="entry name" value="Peptidase_M50B"/>
    <property type="match status" value="1"/>
</dbReference>
<keyword evidence="1" id="KW-1133">Transmembrane helix</keyword>
<proteinExistence type="predicted"/>
<evidence type="ECO:0000313" key="3">
    <source>
        <dbReference type="Proteomes" id="UP000035721"/>
    </source>
</evidence>
<dbReference type="InterPro" id="IPR049500">
    <property type="entry name" value="Peptidase_M50B-like"/>
</dbReference>
<keyword evidence="1" id="KW-0472">Membrane</keyword>
<evidence type="ECO:0008006" key="4">
    <source>
        <dbReference type="Google" id="ProtNLM"/>
    </source>
</evidence>
<feature type="transmembrane region" description="Helical" evidence="1">
    <location>
        <begin position="92"/>
        <end position="112"/>
    </location>
</feature>
<keyword evidence="3" id="KW-1185">Reference proteome</keyword>
<feature type="transmembrane region" description="Helical" evidence="1">
    <location>
        <begin position="118"/>
        <end position="134"/>
    </location>
</feature>